<accession>A0AAE3L1Z7</accession>
<dbReference type="RefSeq" id="WP_259055717.1">
    <property type="nucleotide sequence ID" value="NZ_JANUCT010000011.1"/>
</dbReference>
<evidence type="ECO:0000256" key="21">
    <source>
        <dbReference type="ARBA" id="ARBA00049035"/>
    </source>
</evidence>
<dbReference type="GO" id="GO:0005737">
    <property type="term" value="C:cytoplasm"/>
    <property type="evidence" value="ECO:0007669"/>
    <property type="project" value="TreeGrafter"/>
</dbReference>
<comment type="function">
    <text evidence="2">Functions in two distinct reactions of the de novo folate biosynthetic pathway. Catalyzes the addition of a glutamate residue to dihydropteroate (7,8-dihydropteroate or H2Pte) to form dihydrofolate (7,8-dihydrofolate monoglutamate or H2Pte-Glu). Also catalyzes successive additions of L-glutamate to tetrahydrofolate or 10-formyltetrahydrofolate or 5,10-methylenetetrahydrofolate, leading to folylpolyglutamate derivatives.</text>
</comment>
<keyword evidence="12 23" id="KW-0547">Nucleotide-binding</keyword>
<dbReference type="EC" id="6.3.2.17" evidence="8"/>
<keyword evidence="27" id="KW-1185">Reference proteome</keyword>
<dbReference type="GO" id="GO:0046656">
    <property type="term" value="P:folic acid biosynthetic process"/>
    <property type="evidence" value="ECO:0007669"/>
    <property type="project" value="UniProtKB-KW"/>
</dbReference>
<evidence type="ECO:0000313" key="27">
    <source>
        <dbReference type="Proteomes" id="UP001204445"/>
    </source>
</evidence>
<dbReference type="InterPro" id="IPR036615">
    <property type="entry name" value="Mur_ligase_C_dom_sf"/>
</dbReference>
<evidence type="ECO:0000256" key="5">
    <source>
        <dbReference type="ARBA" id="ARBA00008276"/>
    </source>
</evidence>
<evidence type="ECO:0000256" key="14">
    <source>
        <dbReference type="ARBA" id="ARBA00022842"/>
    </source>
</evidence>
<name>A0AAE3L1Z7_9GAMM</name>
<dbReference type="SUPFAM" id="SSF53623">
    <property type="entry name" value="MurD-like peptide ligases, catalytic domain"/>
    <property type="match status" value="1"/>
</dbReference>
<comment type="similarity">
    <text evidence="5 23">Belongs to the folylpolyglutamate synthase family.</text>
</comment>
<dbReference type="GO" id="GO:0046872">
    <property type="term" value="F:metal ion binding"/>
    <property type="evidence" value="ECO:0007669"/>
    <property type="project" value="UniProtKB-KW"/>
</dbReference>
<evidence type="ECO:0000313" key="26">
    <source>
        <dbReference type="EMBL" id="MCS3903746.1"/>
    </source>
</evidence>
<evidence type="ECO:0000256" key="20">
    <source>
        <dbReference type="ARBA" id="ARBA00047808"/>
    </source>
</evidence>
<evidence type="ECO:0000256" key="3">
    <source>
        <dbReference type="ARBA" id="ARBA00004799"/>
    </source>
</evidence>
<comment type="cofactor">
    <cofactor evidence="1">
        <name>Mg(2+)</name>
        <dbReference type="ChEBI" id="CHEBI:18420"/>
    </cofactor>
</comment>
<gene>
    <name evidence="26" type="ORF">J2T55_001777</name>
</gene>
<evidence type="ECO:0000256" key="9">
    <source>
        <dbReference type="ARBA" id="ARBA00019357"/>
    </source>
</evidence>
<evidence type="ECO:0000256" key="11">
    <source>
        <dbReference type="ARBA" id="ARBA00022723"/>
    </source>
</evidence>
<evidence type="ECO:0000256" key="19">
    <source>
        <dbReference type="ARBA" id="ARBA00047493"/>
    </source>
</evidence>
<evidence type="ECO:0000256" key="7">
    <source>
        <dbReference type="ARBA" id="ARBA00013023"/>
    </source>
</evidence>
<protein>
    <recommendedName>
        <fullName evidence="9">Dihydrofolate synthase/folylpolyglutamate synthase</fullName>
        <ecNumber evidence="7">6.3.2.12</ecNumber>
        <ecNumber evidence="8">6.3.2.17</ecNumber>
    </recommendedName>
    <alternativeName>
        <fullName evidence="18">Folylpoly-gamma-glutamate synthetase-dihydrofolate synthetase</fullName>
    </alternativeName>
    <alternativeName>
        <fullName evidence="16">Folylpolyglutamate synthetase</fullName>
    </alternativeName>
    <alternativeName>
        <fullName evidence="17">Tetrahydrofolylpolyglutamate synthase</fullName>
    </alternativeName>
</protein>
<reference evidence="26" key="1">
    <citation type="submission" date="2022-08" db="EMBL/GenBank/DDBJ databases">
        <title>Genomic Encyclopedia of Type Strains, Phase III (KMG-III): the genomes of soil and plant-associated and newly described type strains.</title>
        <authorList>
            <person name="Whitman W."/>
        </authorList>
    </citation>
    <scope>NUCLEOTIDE SEQUENCE</scope>
    <source>
        <strain evidence="26">HMT 1</strain>
    </source>
</reference>
<keyword evidence="13 23" id="KW-0067">ATP-binding</keyword>
<evidence type="ECO:0000256" key="2">
    <source>
        <dbReference type="ARBA" id="ARBA00002714"/>
    </source>
</evidence>
<comment type="catalytic activity">
    <reaction evidence="21">
        <text>(6R)-5,10-methylenetetrahydrofolyl-(gamma-L-Glu)(n) + L-glutamate + ATP = (6R)-5,10-methylenetetrahydrofolyl-(gamma-L-Glu)(n+1) + ADP + phosphate + H(+)</text>
        <dbReference type="Rhea" id="RHEA:51912"/>
        <dbReference type="Rhea" id="RHEA-COMP:13257"/>
        <dbReference type="Rhea" id="RHEA-COMP:13258"/>
        <dbReference type="ChEBI" id="CHEBI:15378"/>
        <dbReference type="ChEBI" id="CHEBI:29985"/>
        <dbReference type="ChEBI" id="CHEBI:30616"/>
        <dbReference type="ChEBI" id="CHEBI:43474"/>
        <dbReference type="ChEBI" id="CHEBI:136572"/>
        <dbReference type="ChEBI" id="CHEBI:456216"/>
        <dbReference type="EC" id="6.3.2.17"/>
    </reaction>
</comment>
<sequence length="435" mass="47601">MSAGVSASASSSLRFNTLDEWLKWQESLHATEIELGLERCRQVADRLGLLKPPYTVVSVAGTNGKGSSVGMLDSILRKSGYRVGCYTSPHLIRYNERIHIDGEEASDTALCRAFERINDARGDISLTYFEFGTLAALELCREAGVDIAVLEVGLGGRLDAVNVLDADCALVTAIDLDHQNYLGDTRELIAVEKAGIYRPGRPAVCSDPQPPTTLHDYAHRIGAQLSVYGQDFYCERHDDNWDWHSGVDSWIGLPYPDPFNSCQIQNATGVLMVLHHLRARFPVQPEAVRQGLVGFRLNGRFQVLPGEFQYVLDVAHNAHAARMLLDNLRQLPCTGRTHVIIGMLRDKDRSGVFKVLNEVADSWHTISLTNSRGTAAEVLTRELESLDTGKPISSHDDMAAALAAVRAQAAAADRVLITGSFLTVGAALRLLEAKG</sequence>
<evidence type="ECO:0000256" key="23">
    <source>
        <dbReference type="PIRNR" id="PIRNR001563"/>
    </source>
</evidence>
<evidence type="ECO:0000256" key="15">
    <source>
        <dbReference type="ARBA" id="ARBA00022909"/>
    </source>
</evidence>
<comment type="catalytic activity">
    <reaction evidence="22">
        <text>7,8-dihydropteroate + L-glutamate + ATP = 7,8-dihydrofolate + ADP + phosphate + H(+)</text>
        <dbReference type="Rhea" id="RHEA:23584"/>
        <dbReference type="ChEBI" id="CHEBI:15378"/>
        <dbReference type="ChEBI" id="CHEBI:17839"/>
        <dbReference type="ChEBI" id="CHEBI:29985"/>
        <dbReference type="ChEBI" id="CHEBI:30616"/>
        <dbReference type="ChEBI" id="CHEBI:43474"/>
        <dbReference type="ChEBI" id="CHEBI:57451"/>
        <dbReference type="ChEBI" id="CHEBI:456216"/>
        <dbReference type="EC" id="6.3.2.12"/>
    </reaction>
</comment>
<evidence type="ECO:0000256" key="12">
    <source>
        <dbReference type="ARBA" id="ARBA00022741"/>
    </source>
</evidence>
<dbReference type="NCBIfam" id="NF008101">
    <property type="entry name" value="PRK10846.1"/>
    <property type="match status" value="1"/>
</dbReference>
<dbReference type="Pfam" id="PF02875">
    <property type="entry name" value="Mur_ligase_C"/>
    <property type="match status" value="1"/>
</dbReference>
<dbReference type="SUPFAM" id="SSF53244">
    <property type="entry name" value="MurD-like peptide ligases, peptide-binding domain"/>
    <property type="match status" value="1"/>
</dbReference>
<comment type="caution">
    <text evidence="26">The sequence shown here is derived from an EMBL/GenBank/DDBJ whole genome shotgun (WGS) entry which is preliminary data.</text>
</comment>
<evidence type="ECO:0000259" key="25">
    <source>
        <dbReference type="Pfam" id="PF08245"/>
    </source>
</evidence>
<keyword evidence="14" id="KW-0460">Magnesium</keyword>
<evidence type="ECO:0000259" key="24">
    <source>
        <dbReference type="Pfam" id="PF02875"/>
    </source>
</evidence>
<evidence type="ECO:0000256" key="18">
    <source>
        <dbReference type="ARBA" id="ARBA00032510"/>
    </source>
</evidence>
<feature type="domain" description="Mur ligase C-terminal" evidence="24">
    <location>
        <begin position="299"/>
        <end position="421"/>
    </location>
</feature>
<keyword evidence="15" id="KW-0289">Folate biosynthesis</keyword>
<dbReference type="AlphaFoldDB" id="A0AAE3L1Z7"/>
<dbReference type="InterPro" id="IPR001645">
    <property type="entry name" value="Folylpolyglutamate_synth"/>
</dbReference>
<evidence type="ECO:0000256" key="1">
    <source>
        <dbReference type="ARBA" id="ARBA00001946"/>
    </source>
</evidence>
<dbReference type="InterPro" id="IPR036565">
    <property type="entry name" value="Mur-like_cat_sf"/>
</dbReference>
<dbReference type="GO" id="GO:0008841">
    <property type="term" value="F:dihydrofolate synthase activity"/>
    <property type="evidence" value="ECO:0007669"/>
    <property type="project" value="UniProtKB-EC"/>
</dbReference>
<evidence type="ECO:0000256" key="4">
    <source>
        <dbReference type="ARBA" id="ARBA00005150"/>
    </source>
</evidence>
<evidence type="ECO:0000256" key="17">
    <source>
        <dbReference type="ARBA" id="ARBA00030592"/>
    </source>
</evidence>
<evidence type="ECO:0000256" key="6">
    <source>
        <dbReference type="ARBA" id="ARBA00011245"/>
    </source>
</evidence>
<evidence type="ECO:0000256" key="22">
    <source>
        <dbReference type="ARBA" id="ARBA00049161"/>
    </source>
</evidence>
<dbReference type="NCBIfam" id="TIGR01499">
    <property type="entry name" value="folC"/>
    <property type="match status" value="1"/>
</dbReference>
<dbReference type="GO" id="GO:0004326">
    <property type="term" value="F:tetrahydrofolylpolyglutamate synthase activity"/>
    <property type="evidence" value="ECO:0007669"/>
    <property type="project" value="UniProtKB-EC"/>
</dbReference>
<proteinExistence type="inferred from homology"/>
<dbReference type="PANTHER" id="PTHR11136:SF0">
    <property type="entry name" value="DIHYDROFOLATE SYNTHETASE-RELATED"/>
    <property type="match status" value="1"/>
</dbReference>
<dbReference type="PROSITE" id="PS01011">
    <property type="entry name" value="FOLYLPOLYGLU_SYNT_1"/>
    <property type="match status" value="1"/>
</dbReference>
<dbReference type="PANTHER" id="PTHR11136">
    <property type="entry name" value="FOLYLPOLYGLUTAMATE SYNTHASE-RELATED"/>
    <property type="match status" value="1"/>
</dbReference>
<comment type="catalytic activity">
    <reaction evidence="19">
        <text>(6S)-5,6,7,8-tetrahydrofolyl-(gamma-L-Glu)(n) + L-glutamate + ATP = (6S)-5,6,7,8-tetrahydrofolyl-(gamma-L-Glu)(n+1) + ADP + phosphate + H(+)</text>
        <dbReference type="Rhea" id="RHEA:10580"/>
        <dbReference type="Rhea" id="RHEA-COMP:14738"/>
        <dbReference type="Rhea" id="RHEA-COMP:14740"/>
        <dbReference type="ChEBI" id="CHEBI:15378"/>
        <dbReference type="ChEBI" id="CHEBI:29985"/>
        <dbReference type="ChEBI" id="CHEBI:30616"/>
        <dbReference type="ChEBI" id="CHEBI:43474"/>
        <dbReference type="ChEBI" id="CHEBI:141005"/>
        <dbReference type="ChEBI" id="CHEBI:456216"/>
        <dbReference type="EC" id="6.3.2.17"/>
    </reaction>
</comment>
<feature type="domain" description="Mur ligase central" evidence="25">
    <location>
        <begin position="59"/>
        <end position="197"/>
    </location>
</feature>
<evidence type="ECO:0000256" key="16">
    <source>
        <dbReference type="ARBA" id="ARBA00030048"/>
    </source>
</evidence>
<comment type="pathway">
    <text evidence="4">Cofactor biosynthesis; tetrahydrofolylpolyglutamate biosynthesis.</text>
</comment>
<dbReference type="PIRSF" id="PIRSF001563">
    <property type="entry name" value="Folylpolyglu_synth"/>
    <property type="match status" value="1"/>
</dbReference>
<dbReference type="EMBL" id="JANUCT010000011">
    <property type="protein sequence ID" value="MCS3903746.1"/>
    <property type="molecule type" value="Genomic_DNA"/>
</dbReference>
<dbReference type="EC" id="6.3.2.12" evidence="7"/>
<dbReference type="Pfam" id="PF08245">
    <property type="entry name" value="Mur_ligase_M"/>
    <property type="match status" value="1"/>
</dbReference>
<evidence type="ECO:0000256" key="13">
    <source>
        <dbReference type="ARBA" id="ARBA00022840"/>
    </source>
</evidence>
<comment type="catalytic activity">
    <reaction evidence="20">
        <text>10-formyltetrahydrofolyl-(gamma-L-Glu)(n) + L-glutamate + ATP = 10-formyltetrahydrofolyl-(gamma-L-Glu)(n+1) + ADP + phosphate + H(+)</text>
        <dbReference type="Rhea" id="RHEA:51904"/>
        <dbReference type="Rhea" id="RHEA-COMP:13088"/>
        <dbReference type="Rhea" id="RHEA-COMP:14300"/>
        <dbReference type="ChEBI" id="CHEBI:15378"/>
        <dbReference type="ChEBI" id="CHEBI:29985"/>
        <dbReference type="ChEBI" id="CHEBI:30616"/>
        <dbReference type="ChEBI" id="CHEBI:43474"/>
        <dbReference type="ChEBI" id="CHEBI:134413"/>
        <dbReference type="ChEBI" id="CHEBI:456216"/>
        <dbReference type="EC" id="6.3.2.17"/>
    </reaction>
</comment>
<comment type="pathway">
    <text evidence="3">Cofactor biosynthesis; tetrahydrofolate biosynthesis; 7,8-dihydrofolate from 2-amino-4-hydroxy-6-hydroxymethyl-7,8-dihydropteridine diphosphate and 4-aminobenzoate: step 2/2.</text>
</comment>
<dbReference type="InterPro" id="IPR018109">
    <property type="entry name" value="Folylpolyglutamate_synth_CS"/>
</dbReference>
<keyword evidence="11" id="KW-0479">Metal-binding</keyword>
<keyword evidence="10 23" id="KW-0436">Ligase</keyword>
<evidence type="ECO:0000256" key="10">
    <source>
        <dbReference type="ARBA" id="ARBA00022598"/>
    </source>
</evidence>
<dbReference type="InterPro" id="IPR013221">
    <property type="entry name" value="Mur_ligase_cen"/>
</dbReference>
<evidence type="ECO:0000256" key="8">
    <source>
        <dbReference type="ARBA" id="ARBA00013025"/>
    </source>
</evidence>
<dbReference type="FunFam" id="3.40.1190.10:FF:000004">
    <property type="entry name" value="Dihydrofolate synthase/folylpolyglutamate synthase"/>
    <property type="match status" value="1"/>
</dbReference>
<dbReference type="GO" id="GO:0005524">
    <property type="term" value="F:ATP binding"/>
    <property type="evidence" value="ECO:0007669"/>
    <property type="project" value="UniProtKB-KW"/>
</dbReference>
<organism evidence="26 27">
    <name type="scientific">Methylohalomonas lacus</name>
    <dbReference type="NCBI Taxonomy" id="398773"/>
    <lineage>
        <taxon>Bacteria</taxon>
        <taxon>Pseudomonadati</taxon>
        <taxon>Pseudomonadota</taxon>
        <taxon>Gammaproteobacteria</taxon>
        <taxon>Methylohalomonadales</taxon>
        <taxon>Methylohalomonadaceae</taxon>
        <taxon>Methylohalomonas</taxon>
    </lineage>
</organism>
<comment type="subunit">
    <text evidence="6">Monomer.</text>
</comment>
<dbReference type="Proteomes" id="UP001204445">
    <property type="component" value="Unassembled WGS sequence"/>
</dbReference>
<dbReference type="Gene3D" id="3.40.1190.10">
    <property type="entry name" value="Mur-like, catalytic domain"/>
    <property type="match status" value="1"/>
</dbReference>
<dbReference type="InterPro" id="IPR004101">
    <property type="entry name" value="Mur_ligase_C"/>
</dbReference>
<dbReference type="Gene3D" id="3.90.190.20">
    <property type="entry name" value="Mur ligase, C-terminal domain"/>
    <property type="match status" value="1"/>
</dbReference>